<dbReference type="InterPro" id="IPR040198">
    <property type="entry name" value="Fido_containing"/>
</dbReference>
<evidence type="ECO:0000256" key="3">
    <source>
        <dbReference type="PIRSR" id="PIRSR640198-3"/>
    </source>
</evidence>
<evidence type="ECO:0000256" key="1">
    <source>
        <dbReference type="PIRSR" id="PIRSR640198-1"/>
    </source>
</evidence>
<keyword evidence="7" id="KW-1185">Reference proteome</keyword>
<accession>A0A4R5NFN9</accession>
<feature type="site" description="Important for autoinhibition of adenylyltransferase activity" evidence="3">
    <location>
        <position position="62"/>
    </location>
</feature>
<keyword evidence="4" id="KW-0472">Membrane</keyword>
<evidence type="ECO:0000313" key="7">
    <source>
        <dbReference type="Proteomes" id="UP000294854"/>
    </source>
</evidence>
<dbReference type="InterPro" id="IPR003812">
    <property type="entry name" value="Fido"/>
</dbReference>
<dbReference type="RefSeq" id="WP_010619257.1">
    <property type="nucleotide sequence ID" value="NZ_CP042371.1"/>
</dbReference>
<feature type="domain" description="Fido" evidence="5">
    <location>
        <begin position="108"/>
        <end position="266"/>
    </location>
</feature>
<dbReference type="OrthoDB" id="9813719at2"/>
<dbReference type="EMBL" id="PUFO01000100">
    <property type="protein sequence ID" value="TDG72142.1"/>
    <property type="molecule type" value="Genomic_DNA"/>
</dbReference>
<keyword evidence="4" id="KW-0812">Transmembrane</keyword>
<dbReference type="PANTHER" id="PTHR13504:SF38">
    <property type="entry name" value="FIDO DOMAIN-CONTAINING PROTEIN"/>
    <property type="match status" value="1"/>
</dbReference>
<comment type="caution">
    <text evidence="6">The sequence shown here is derived from an EMBL/GenBank/DDBJ whole genome shotgun (WGS) entry which is preliminary data.</text>
</comment>
<dbReference type="PANTHER" id="PTHR13504">
    <property type="entry name" value="FIDO DOMAIN-CONTAINING PROTEIN DDB_G0283145"/>
    <property type="match status" value="1"/>
</dbReference>
<dbReference type="InterPro" id="IPR036388">
    <property type="entry name" value="WH-like_DNA-bd_sf"/>
</dbReference>
<protein>
    <recommendedName>
        <fullName evidence="5">Fido domain-containing protein</fullName>
    </recommendedName>
</protein>
<sequence length="351" mass="40190">MKEFDYENLNNLIITPEMAKKIGQIGELRGQLKNIQQQNPTMLDRLIEVAKIQSTDSSNRIEGIYTSNTRLRQLVEKKTMPHNRSEEEISGYRDVLDLIHQQYAYIPISDSTILTMHKRLFEFTASTWGGHFKDIDNQIITTFADGTSEVRFNPAPAFITPTLIDNLCNNYQKAVDKEEIPLLLLSGAFVFDFVSIHPFRDGNGRMSRLLMLLTLYQIGYGIGCYISIESLIEKTKTNYYDTLKDSSVGWNENTNSYTPFLNYFLSVILQAYRELAQRVKPDETCKVPVKALILDALRSELKPLAKRELVGLIPNYSQITIERELNALIKEQEVEKVGGGRSTKYILNNKK</sequence>
<dbReference type="AlphaFoldDB" id="A0A4R5NFN9"/>
<dbReference type="STRING" id="1122149.FD44_GL000518"/>
<keyword evidence="2" id="KW-0547">Nucleotide-binding</keyword>
<dbReference type="Proteomes" id="UP000294854">
    <property type="component" value="Unassembled WGS sequence"/>
</dbReference>
<dbReference type="InterPro" id="IPR036597">
    <property type="entry name" value="Fido-like_dom_sf"/>
</dbReference>
<evidence type="ECO:0000259" key="5">
    <source>
        <dbReference type="PROSITE" id="PS51459"/>
    </source>
</evidence>
<evidence type="ECO:0000256" key="4">
    <source>
        <dbReference type="SAM" id="Phobius"/>
    </source>
</evidence>
<feature type="binding site" evidence="2">
    <location>
        <begin position="239"/>
        <end position="240"/>
    </location>
    <ligand>
        <name>ATP</name>
        <dbReference type="ChEBI" id="CHEBI:30616"/>
    </ligand>
</feature>
<feature type="active site" evidence="1">
    <location>
        <position position="197"/>
    </location>
</feature>
<dbReference type="Gene3D" id="1.10.10.10">
    <property type="entry name" value="Winged helix-like DNA-binding domain superfamily/Winged helix DNA-binding domain"/>
    <property type="match status" value="1"/>
</dbReference>
<name>A0A4R5NFN9_9LACO</name>
<organism evidence="6 7">
    <name type="scientific">Secundilactobacillus malefermentans</name>
    <dbReference type="NCBI Taxonomy" id="176292"/>
    <lineage>
        <taxon>Bacteria</taxon>
        <taxon>Bacillati</taxon>
        <taxon>Bacillota</taxon>
        <taxon>Bacilli</taxon>
        <taxon>Lactobacillales</taxon>
        <taxon>Lactobacillaceae</taxon>
        <taxon>Secundilactobacillus</taxon>
    </lineage>
</organism>
<dbReference type="PROSITE" id="PS51459">
    <property type="entry name" value="FIDO"/>
    <property type="match status" value="1"/>
</dbReference>
<dbReference type="Gene3D" id="1.10.3290.10">
    <property type="entry name" value="Fido-like domain"/>
    <property type="match status" value="1"/>
</dbReference>
<dbReference type="GO" id="GO:0005524">
    <property type="term" value="F:ATP binding"/>
    <property type="evidence" value="ECO:0007669"/>
    <property type="project" value="UniProtKB-KW"/>
</dbReference>
<dbReference type="Pfam" id="PF02661">
    <property type="entry name" value="Fic"/>
    <property type="match status" value="1"/>
</dbReference>
<keyword evidence="2" id="KW-0067">ATP-binding</keyword>
<dbReference type="SUPFAM" id="SSF140931">
    <property type="entry name" value="Fic-like"/>
    <property type="match status" value="1"/>
</dbReference>
<proteinExistence type="predicted"/>
<gene>
    <name evidence="6" type="ORF">C5L31_001616</name>
</gene>
<feature type="transmembrane region" description="Helical" evidence="4">
    <location>
        <begin position="180"/>
        <end position="197"/>
    </location>
</feature>
<keyword evidence="4" id="KW-1133">Transmembrane helix</keyword>
<evidence type="ECO:0000313" key="6">
    <source>
        <dbReference type="EMBL" id="TDG72142.1"/>
    </source>
</evidence>
<feature type="binding site" evidence="2">
    <location>
        <begin position="201"/>
        <end position="208"/>
    </location>
    <ligand>
        <name>ATP</name>
        <dbReference type="ChEBI" id="CHEBI:30616"/>
    </ligand>
</feature>
<reference evidence="6 7" key="1">
    <citation type="journal article" date="2019" name="Appl. Microbiol. Biotechnol.">
        <title>Uncovering carbohydrate metabolism through a genotype-phenotype association study of 56 lactic acid bacteria genomes.</title>
        <authorList>
            <person name="Buron-Moles G."/>
            <person name="Chailyan A."/>
            <person name="Dolejs I."/>
            <person name="Forster J."/>
            <person name="Miks M.H."/>
        </authorList>
    </citation>
    <scope>NUCLEOTIDE SEQUENCE [LARGE SCALE GENOMIC DNA]</scope>
    <source>
        <strain evidence="6 7">ATCC 49373</strain>
    </source>
</reference>
<feature type="transmembrane region" description="Helical" evidence="4">
    <location>
        <begin position="209"/>
        <end position="228"/>
    </location>
</feature>
<evidence type="ECO:0000256" key="2">
    <source>
        <dbReference type="PIRSR" id="PIRSR640198-2"/>
    </source>
</evidence>